<reference evidence="1 2" key="1">
    <citation type="journal article" date="2016" name="Nat. Commun.">
        <title>Thousands of microbial genomes shed light on interconnected biogeochemical processes in an aquifer system.</title>
        <authorList>
            <person name="Anantharaman K."/>
            <person name="Brown C.T."/>
            <person name="Hug L.A."/>
            <person name="Sharon I."/>
            <person name="Castelle C.J."/>
            <person name="Probst A.J."/>
            <person name="Thomas B.C."/>
            <person name="Singh A."/>
            <person name="Wilkins M.J."/>
            <person name="Karaoz U."/>
            <person name="Brodie E.L."/>
            <person name="Williams K.H."/>
            <person name="Hubbard S.S."/>
            <person name="Banfield J.F."/>
        </authorList>
    </citation>
    <scope>NUCLEOTIDE SEQUENCE [LARGE SCALE GENOMIC DNA]</scope>
</reference>
<evidence type="ECO:0000313" key="1">
    <source>
        <dbReference type="EMBL" id="OGY22175.1"/>
    </source>
</evidence>
<protein>
    <submittedName>
        <fullName evidence="1">Uncharacterized protein</fullName>
    </submittedName>
</protein>
<dbReference type="EMBL" id="MHCN01000008">
    <property type="protein sequence ID" value="OGY22175.1"/>
    <property type="molecule type" value="Genomic_DNA"/>
</dbReference>
<sequence>MVYKIQQQGDSFAVLSKNGVEIVAGSLEAVAGSLKVEIYPHQLMNAGEPLERAFEQIKALAERLGIEEPVATHIGKAFAKMSLTIKVGNYTPEEILQELAGLFDSAEFAEAALQQS</sequence>
<name>A0A1G1W3C1_9BACT</name>
<gene>
    <name evidence="1" type="ORF">A2113_03530</name>
</gene>
<dbReference type="AlphaFoldDB" id="A0A1G1W3C1"/>
<evidence type="ECO:0000313" key="2">
    <source>
        <dbReference type="Proteomes" id="UP000176299"/>
    </source>
</evidence>
<accession>A0A1G1W3C1</accession>
<proteinExistence type="predicted"/>
<dbReference type="Proteomes" id="UP000176299">
    <property type="component" value="Unassembled WGS sequence"/>
</dbReference>
<comment type="caution">
    <text evidence="1">The sequence shown here is derived from an EMBL/GenBank/DDBJ whole genome shotgun (WGS) entry which is preliminary data.</text>
</comment>
<dbReference type="STRING" id="1802591.A2113_03530"/>
<organism evidence="1 2">
    <name type="scientific">Candidatus Woykebacteria bacterium GWA1_44_8</name>
    <dbReference type="NCBI Taxonomy" id="1802591"/>
    <lineage>
        <taxon>Bacteria</taxon>
        <taxon>Candidatus Woykeibacteriota</taxon>
    </lineage>
</organism>